<dbReference type="InterPro" id="IPR031367">
    <property type="entry name" value="CCDC24"/>
</dbReference>
<evidence type="ECO:0000256" key="1">
    <source>
        <dbReference type="SAM" id="MobiDB-lite"/>
    </source>
</evidence>
<evidence type="ECO:0000313" key="3">
    <source>
        <dbReference type="Proteomes" id="UP000007648"/>
    </source>
</evidence>
<feature type="region of interest" description="Disordered" evidence="1">
    <location>
        <begin position="275"/>
        <end position="345"/>
    </location>
</feature>
<reference evidence="2 3" key="1">
    <citation type="journal article" date="2011" name="Proc. Natl. Acad. Sci. U.S.A.">
        <title>Genetic diversity and population structure of the endangered marsupial Sarcophilus harrisii (Tasmanian devil).</title>
        <authorList>
            <person name="Miller W."/>
            <person name="Hayes V.M."/>
            <person name="Ratan A."/>
            <person name="Petersen D.C."/>
            <person name="Wittekindt N.E."/>
            <person name="Miller J."/>
            <person name="Walenz B."/>
            <person name="Knight J."/>
            <person name="Qi J."/>
            <person name="Zhao F."/>
            <person name="Wang Q."/>
            <person name="Bedoya-Reina O.C."/>
            <person name="Katiyar N."/>
            <person name="Tomsho L.P."/>
            <person name="Kasson L.M."/>
            <person name="Hardie R.A."/>
            <person name="Woodbridge P."/>
            <person name="Tindall E.A."/>
            <person name="Bertelsen M.F."/>
            <person name="Dixon D."/>
            <person name="Pyecroft S."/>
            <person name="Helgen K.M."/>
            <person name="Lesk A.M."/>
            <person name="Pringle T.H."/>
            <person name="Patterson N."/>
            <person name="Zhang Y."/>
            <person name="Kreiss A."/>
            <person name="Woods G.M."/>
            <person name="Jones M.E."/>
            <person name="Schuster S.C."/>
        </authorList>
    </citation>
    <scope>NUCLEOTIDE SEQUENCE [LARGE SCALE GENOMIC DNA]</scope>
</reference>
<dbReference type="FunCoup" id="A0A7N4P1D7">
    <property type="interactions" value="18"/>
</dbReference>
<dbReference type="GeneTree" id="ENSGT00390000011926"/>
<evidence type="ECO:0000313" key="2">
    <source>
        <dbReference type="Ensembl" id="ENSSHAP00000030884.1"/>
    </source>
</evidence>
<feature type="compositionally biased region" description="Polar residues" evidence="1">
    <location>
        <begin position="240"/>
        <end position="260"/>
    </location>
</feature>
<proteinExistence type="predicted"/>
<accession>A0A7N4P1D7</accession>
<feature type="region of interest" description="Disordered" evidence="1">
    <location>
        <begin position="136"/>
        <end position="159"/>
    </location>
</feature>
<dbReference type="AlphaFoldDB" id="A0A7N4P1D7"/>
<feature type="region of interest" description="Disordered" evidence="1">
    <location>
        <begin position="233"/>
        <end position="260"/>
    </location>
</feature>
<reference evidence="2" key="3">
    <citation type="submission" date="2025-09" db="UniProtKB">
        <authorList>
            <consortium name="Ensembl"/>
        </authorList>
    </citation>
    <scope>IDENTIFICATION</scope>
</reference>
<keyword evidence="3" id="KW-1185">Reference proteome</keyword>
<sequence>MPQVPRSLWGLVEQHVQPPERAEVKRILGEAAVDLSLELRSEVRVGGGREGRGFPAFTAPPQHRSFPPTWQVEILEALLEEECQAACGAGPASPSAPFSFLTPPPRVRDLVRRELRLLLSGLQLKAEQEGSPRVLRFALGDPRNGPEDELETRLPGTRGLSSGQDLSAIKDCLNVTNIDQVIQHLRTLLKEECCALERKIKALQRCLENVHNSVAESSLMLEPTLAELKEQKKAMEQELQGPSTPMGSCHSWQGSKSQDAGWQKLGRQRTLLHRSQDLPFSGQQSQGSRSCGLLPALSPASRSPRPPWPRASGPSYYQSRWGRRLQARPHEGPLTSGGPHAGTPS</sequence>
<dbReference type="InParanoid" id="A0A7N4P1D7"/>
<dbReference type="Pfam" id="PF15669">
    <property type="entry name" value="CCDC24"/>
    <property type="match status" value="1"/>
</dbReference>
<name>A0A7N4P1D7_SARHA</name>
<organism evidence="2 3">
    <name type="scientific">Sarcophilus harrisii</name>
    <name type="common">Tasmanian devil</name>
    <name type="synonym">Sarcophilus laniarius</name>
    <dbReference type="NCBI Taxonomy" id="9305"/>
    <lineage>
        <taxon>Eukaryota</taxon>
        <taxon>Metazoa</taxon>
        <taxon>Chordata</taxon>
        <taxon>Craniata</taxon>
        <taxon>Vertebrata</taxon>
        <taxon>Euteleostomi</taxon>
        <taxon>Mammalia</taxon>
        <taxon>Metatheria</taxon>
        <taxon>Dasyuromorphia</taxon>
        <taxon>Dasyuridae</taxon>
        <taxon>Sarcophilus</taxon>
    </lineage>
</organism>
<protein>
    <recommendedName>
        <fullName evidence="4">Coiled-coil domain containing 24</fullName>
    </recommendedName>
</protein>
<dbReference type="PANTHER" id="PTHR28601">
    <property type="entry name" value="COILED-COIL DOMAIN-CONTAINING PROTEIN 24"/>
    <property type="match status" value="1"/>
</dbReference>
<reference evidence="2" key="2">
    <citation type="submission" date="2025-08" db="UniProtKB">
        <authorList>
            <consortium name="Ensembl"/>
        </authorList>
    </citation>
    <scope>IDENTIFICATION</scope>
</reference>
<dbReference type="Proteomes" id="UP000007648">
    <property type="component" value="Unassembled WGS sequence"/>
</dbReference>
<evidence type="ECO:0008006" key="4">
    <source>
        <dbReference type="Google" id="ProtNLM"/>
    </source>
</evidence>
<dbReference type="Ensembl" id="ENSSHAT00000031921.1">
    <property type="protein sequence ID" value="ENSSHAP00000030884.1"/>
    <property type="gene ID" value="ENSSHAG00000021388.1"/>
</dbReference>
<feature type="compositionally biased region" description="Low complexity" evidence="1">
    <location>
        <begin position="281"/>
        <end position="303"/>
    </location>
</feature>
<gene>
    <name evidence="2" type="primary">CCDC24</name>
</gene>
<dbReference type="PANTHER" id="PTHR28601:SF1">
    <property type="entry name" value="COILED-COIL DOMAIN-CONTAINING PROTEIN 24"/>
    <property type="match status" value="1"/>
</dbReference>